<gene>
    <name evidence="2" type="primary">LOC113147111</name>
</gene>
<reference evidence="2" key="1">
    <citation type="submission" date="2025-08" db="UniProtKB">
        <authorList>
            <consortium name="RefSeq"/>
        </authorList>
    </citation>
    <scope>IDENTIFICATION</scope>
</reference>
<evidence type="ECO:0000313" key="2">
    <source>
        <dbReference type="RefSeq" id="XP_026192269.1"/>
    </source>
</evidence>
<sequence>MRFGTYRATYRVATQHFGATAAYRRLYHTPVQLAAVLPFALTKTNPVTMRTEASGAVGTSLVSSLFSTSLNNSSVISPAGDLSSLGKSAQAACSEGVTSRVRGARLSACSCL</sequence>
<name>A0A6P6RXL1_9EIME</name>
<dbReference type="OrthoDB" id="333313at2759"/>
<keyword evidence="1" id="KW-1185">Reference proteome</keyword>
<dbReference type="Proteomes" id="UP000515125">
    <property type="component" value="Unplaced"/>
</dbReference>
<organism evidence="1 2">
    <name type="scientific">Cyclospora cayetanensis</name>
    <dbReference type="NCBI Taxonomy" id="88456"/>
    <lineage>
        <taxon>Eukaryota</taxon>
        <taxon>Sar</taxon>
        <taxon>Alveolata</taxon>
        <taxon>Apicomplexa</taxon>
        <taxon>Conoidasida</taxon>
        <taxon>Coccidia</taxon>
        <taxon>Eucoccidiorida</taxon>
        <taxon>Eimeriorina</taxon>
        <taxon>Eimeriidae</taxon>
        <taxon>Cyclospora</taxon>
    </lineage>
</organism>
<proteinExistence type="predicted"/>
<dbReference type="AlphaFoldDB" id="A0A6P6RXL1"/>
<accession>A0A6P6RXL1</accession>
<protein>
    <submittedName>
        <fullName evidence="2">Uncharacterized protein LOC113147111</fullName>
    </submittedName>
</protein>
<evidence type="ECO:0000313" key="1">
    <source>
        <dbReference type="Proteomes" id="UP000515125"/>
    </source>
</evidence>
<dbReference type="RefSeq" id="XP_026192269.1">
    <property type="nucleotide sequence ID" value="XM_026336484.1"/>
</dbReference>
<dbReference type="GeneID" id="113147111"/>